<dbReference type="Proteomes" id="UP000269801">
    <property type="component" value="Unassembled WGS sequence"/>
</dbReference>
<comment type="caution">
    <text evidence="1">The sequence shown here is derived from an EMBL/GenBank/DDBJ whole genome shotgun (WGS) entry which is preliminary data.</text>
</comment>
<proteinExistence type="predicted"/>
<dbReference type="AlphaFoldDB" id="A0A3M5BWC9"/>
<gene>
    <name evidence="1" type="ORF">ALP70_05106</name>
</gene>
<protein>
    <submittedName>
        <fullName evidence="1">Uncharacterized protein</fullName>
    </submittedName>
</protein>
<dbReference type="EMBL" id="RBSL01000154">
    <property type="protein sequence ID" value="RMS28598.1"/>
    <property type="molecule type" value="Genomic_DNA"/>
</dbReference>
<reference evidence="1 2" key="1">
    <citation type="submission" date="2018-08" db="EMBL/GenBank/DDBJ databases">
        <title>Recombination of ecologically and evolutionarily significant loci maintains genetic cohesion in the Pseudomonas syringae species complex.</title>
        <authorList>
            <person name="Dillon M."/>
            <person name="Thakur S."/>
            <person name="Almeida R.N.D."/>
            <person name="Weir B.S."/>
            <person name="Guttman D.S."/>
        </authorList>
    </citation>
    <scope>NUCLEOTIDE SEQUENCE [LARGE SCALE GENOMIC DNA]</scope>
    <source>
        <strain evidence="1 2">ICMP 13685</strain>
    </source>
</reference>
<evidence type="ECO:0000313" key="2">
    <source>
        <dbReference type="Proteomes" id="UP000269801"/>
    </source>
</evidence>
<accession>A0A3M5BWC9</accession>
<organism evidence="1 2">
    <name type="scientific">Pseudomonas savastanoi</name>
    <name type="common">Pseudomonas syringae pv. savastanoi</name>
    <dbReference type="NCBI Taxonomy" id="29438"/>
    <lineage>
        <taxon>Bacteria</taxon>
        <taxon>Pseudomonadati</taxon>
        <taxon>Pseudomonadota</taxon>
        <taxon>Gammaproteobacteria</taxon>
        <taxon>Pseudomonadales</taxon>
        <taxon>Pseudomonadaceae</taxon>
        <taxon>Pseudomonas</taxon>
    </lineage>
</organism>
<feature type="non-terminal residue" evidence="1">
    <location>
        <position position="1"/>
    </location>
</feature>
<sequence length="46" mass="5197">RFCQIRKSFSEFPKGSVLESGRYMTIQASRDVTIVPTEVTNILFSG</sequence>
<evidence type="ECO:0000313" key="1">
    <source>
        <dbReference type="EMBL" id="RMS28598.1"/>
    </source>
</evidence>
<name>A0A3M5BWC9_PSESS</name>